<gene>
    <name evidence="2" type="ORF">OHC33_004176</name>
</gene>
<feature type="compositionally biased region" description="Polar residues" evidence="1">
    <location>
        <begin position="170"/>
        <end position="187"/>
    </location>
</feature>
<feature type="compositionally biased region" description="Basic and acidic residues" evidence="1">
    <location>
        <begin position="371"/>
        <end position="385"/>
    </location>
</feature>
<proteinExistence type="predicted"/>
<feature type="compositionally biased region" description="Polar residues" evidence="1">
    <location>
        <begin position="442"/>
        <end position="451"/>
    </location>
</feature>
<feature type="region of interest" description="Disordered" evidence="1">
    <location>
        <begin position="164"/>
        <end position="532"/>
    </location>
</feature>
<feature type="compositionally biased region" description="Polar residues" evidence="1">
    <location>
        <begin position="204"/>
        <end position="221"/>
    </location>
</feature>
<dbReference type="AlphaFoldDB" id="A0AAN8I6E5"/>
<evidence type="ECO:0000313" key="2">
    <source>
        <dbReference type="EMBL" id="KAK5954454.1"/>
    </source>
</evidence>
<organism evidence="2 3">
    <name type="scientific">Knufia fluminis</name>
    <dbReference type="NCBI Taxonomy" id="191047"/>
    <lineage>
        <taxon>Eukaryota</taxon>
        <taxon>Fungi</taxon>
        <taxon>Dikarya</taxon>
        <taxon>Ascomycota</taxon>
        <taxon>Pezizomycotina</taxon>
        <taxon>Eurotiomycetes</taxon>
        <taxon>Chaetothyriomycetidae</taxon>
        <taxon>Chaetothyriales</taxon>
        <taxon>Trichomeriaceae</taxon>
        <taxon>Knufia</taxon>
    </lineage>
</organism>
<feature type="compositionally biased region" description="Basic and acidic residues" evidence="1">
    <location>
        <begin position="415"/>
        <end position="428"/>
    </location>
</feature>
<evidence type="ECO:0000313" key="3">
    <source>
        <dbReference type="Proteomes" id="UP001316803"/>
    </source>
</evidence>
<feature type="compositionally biased region" description="Basic and acidic residues" evidence="1">
    <location>
        <begin position="273"/>
        <end position="286"/>
    </location>
</feature>
<keyword evidence="3" id="KW-1185">Reference proteome</keyword>
<comment type="caution">
    <text evidence="2">The sequence shown here is derived from an EMBL/GenBank/DDBJ whole genome shotgun (WGS) entry which is preliminary data.</text>
</comment>
<feature type="compositionally biased region" description="Polar residues" evidence="1">
    <location>
        <begin position="483"/>
        <end position="511"/>
    </location>
</feature>
<feature type="compositionally biased region" description="Basic residues" evidence="1">
    <location>
        <begin position="457"/>
        <end position="466"/>
    </location>
</feature>
<protein>
    <submittedName>
        <fullName evidence="2">Uncharacterized protein</fullName>
    </submittedName>
</protein>
<name>A0AAN8I6E5_9EURO</name>
<sequence>MLFPLQDIPVYLATVRAGLAEIIRGLPDTLVKPEELIGPQGLASIAPRLHPDFLNALGIDISKDTIVAVQHTLADGQRVDIRPRIRFSDCLKPLLQKAFRAGGCDLRRRCRCGAAHCPKLPHGVEIHLCIPTTILQAICKEGSNVLQYVGDSTFEAQLKIESSPLPDEASLSTAGQENRTDIASPQSPLRPLNRAARRCKQHKQPQVSQSVTSPHYGNSPTKGHDRSFGGHAEKENIDPAGVPGATSEGEQESSKRTQIGDSAVNISETESISGDRELQGEVDHAVGEPARPRNTATEAGIKTITNTVVHSAEDADGTSERQNSRSQNRWINRKEEQAKKKVARSGTGQAKDETRPRDTVTKTKLGNSIPDDSRINVDNDIEARSVEGQSVADEESASSPGKQQLQHNKRKKADVRKDVAGSDSELSKKPPKKPRTADAILQSKSPRSTRSPNNARPTRRRGRARTIPRPGIARPKTKVRPARSTTQSRPTVTTALSTSVRSTRQPNQQALINDDALLSDAEAESSSDERIDHGECQRCDDPPNYTMVRCCVAKARTCREKPWLHFRCAVPALLRLPKGAFVCKAEECRKEAPKVSFKEGSKQSSLEVVKEGSYEHDDVERVRSVLCDHITWVG</sequence>
<feature type="compositionally biased region" description="Basic and acidic residues" evidence="1">
    <location>
        <begin position="350"/>
        <end position="361"/>
    </location>
</feature>
<accession>A0AAN8I6E5</accession>
<feature type="compositionally biased region" description="Polar residues" evidence="1">
    <location>
        <begin position="397"/>
        <end position="406"/>
    </location>
</feature>
<reference evidence="2 3" key="1">
    <citation type="submission" date="2022-12" db="EMBL/GenBank/DDBJ databases">
        <title>Genomic features and morphological characterization of a novel Knufia sp. strain isolated from spacecraft assembly facility.</title>
        <authorList>
            <person name="Teixeira M."/>
            <person name="Chander A.M."/>
            <person name="Stajich J.E."/>
            <person name="Venkateswaran K."/>
        </authorList>
    </citation>
    <scope>NUCLEOTIDE SEQUENCE [LARGE SCALE GENOMIC DNA]</scope>
    <source>
        <strain evidence="2 3">FJI-L2-BK-P2</strain>
    </source>
</reference>
<evidence type="ECO:0000256" key="1">
    <source>
        <dbReference type="SAM" id="MobiDB-lite"/>
    </source>
</evidence>
<feature type="compositionally biased region" description="Basic and acidic residues" evidence="1">
    <location>
        <begin position="222"/>
        <end position="237"/>
    </location>
</feature>
<dbReference type="EMBL" id="JAKLMC020000008">
    <property type="protein sequence ID" value="KAK5954454.1"/>
    <property type="molecule type" value="Genomic_DNA"/>
</dbReference>
<dbReference type="Proteomes" id="UP001316803">
    <property type="component" value="Unassembled WGS sequence"/>
</dbReference>
<feature type="compositionally biased region" description="Polar residues" evidence="1">
    <location>
        <begin position="256"/>
        <end position="272"/>
    </location>
</feature>